<organism evidence="1 2">
    <name type="scientific">Opisthorchis viverrini</name>
    <name type="common">Southeast Asian liver fluke</name>
    <dbReference type="NCBI Taxonomy" id="6198"/>
    <lineage>
        <taxon>Eukaryota</taxon>
        <taxon>Metazoa</taxon>
        <taxon>Spiralia</taxon>
        <taxon>Lophotrochozoa</taxon>
        <taxon>Platyhelminthes</taxon>
        <taxon>Trematoda</taxon>
        <taxon>Digenea</taxon>
        <taxon>Opisthorchiida</taxon>
        <taxon>Opisthorchiata</taxon>
        <taxon>Opisthorchiidae</taxon>
        <taxon>Opisthorchis</taxon>
    </lineage>
</organism>
<gene>
    <name evidence="1" type="ORF">T265_04305</name>
</gene>
<dbReference type="GeneID" id="20318487"/>
<evidence type="ECO:0000313" key="2">
    <source>
        <dbReference type="Proteomes" id="UP000054324"/>
    </source>
</evidence>
<dbReference type="EMBL" id="KL596687">
    <property type="protein sequence ID" value="KER29014.1"/>
    <property type="molecule type" value="Genomic_DNA"/>
</dbReference>
<dbReference type="Proteomes" id="UP000054324">
    <property type="component" value="Unassembled WGS sequence"/>
</dbReference>
<name>A0A075AGS5_OPIVI</name>
<dbReference type="RefSeq" id="XP_009167268.1">
    <property type="nucleotide sequence ID" value="XM_009169004.1"/>
</dbReference>
<keyword evidence="2" id="KW-1185">Reference proteome</keyword>
<dbReference type="CTD" id="20318487"/>
<protein>
    <submittedName>
        <fullName evidence="1">Uncharacterized protein</fullName>
    </submittedName>
</protein>
<reference evidence="1 2" key="1">
    <citation type="submission" date="2013-11" db="EMBL/GenBank/DDBJ databases">
        <title>Opisthorchis viverrini - life in the bile duct.</title>
        <authorList>
            <person name="Young N.D."/>
            <person name="Nagarajan N."/>
            <person name="Lin S.J."/>
            <person name="Korhonen P.K."/>
            <person name="Jex A.R."/>
            <person name="Hall R.S."/>
            <person name="Safavi-Hemami H."/>
            <person name="Kaewkong W."/>
            <person name="Bertrand D."/>
            <person name="Gao S."/>
            <person name="Seet Q."/>
            <person name="Wongkham S."/>
            <person name="Teh B.T."/>
            <person name="Wongkham C."/>
            <person name="Intapan P.M."/>
            <person name="Maleewong W."/>
            <person name="Yang X."/>
            <person name="Hu M."/>
            <person name="Wang Z."/>
            <person name="Hofmann A."/>
            <person name="Sternberg P.W."/>
            <person name="Tan P."/>
            <person name="Wang J."/>
            <person name="Gasser R.B."/>
        </authorList>
    </citation>
    <scope>NUCLEOTIDE SEQUENCE [LARGE SCALE GENOMIC DNA]</scope>
</reference>
<sequence>MVRNIFTASTVAVNSSRGIDTVLREDTLDLLKINRQHGRLSPTQNLTMAAIHYTNYAADADCRVLLQQTRNMPGV</sequence>
<proteinExistence type="predicted"/>
<dbReference type="OrthoDB" id="10584656at2759"/>
<dbReference type="KEGG" id="ovi:T265_04305"/>
<dbReference type="AlphaFoldDB" id="A0A075AGS5"/>
<accession>A0A075AGS5</accession>
<evidence type="ECO:0000313" key="1">
    <source>
        <dbReference type="EMBL" id="KER29014.1"/>
    </source>
</evidence>